<reference evidence="5" key="1">
    <citation type="journal article" date="2011" name="Proc. Natl. Acad. Sci. U.S.A.">
        <title>Genomic insights into the physiology and ecology of the marine filamentous cyanobacterium Lyngbya majuscula.</title>
        <authorList>
            <person name="Jones A.C."/>
            <person name="Monroe E.A."/>
            <person name="Podell S."/>
            <person name="Hess W.R."/>
            <person name="Klages S."/>
            <person name="Esquenazi E."/>
            <person name="Niessen S."/>
            <person name="Hoover H."/>
            <person name="Rothmann M."/>
            <person name="Lasken R.S."/>
            <person name="Yates J.R.III."/>
            <person name="Reinhardt R."/>
            <person name="Kube M."/>
            <person name="Burkart M.D."/>
            <person name="Allen E.E."/>
            <person name="Dorrestein P.C."/>
            <person name="Gerwick W.H."/>
            <person name="Gerwick L."/>
        </authorList>
    </citation>
    <scope>NUCLEOTIDE SEQUENCE [LARGE SCALE GENOMIC DNA]</scope>
    <source>
        <strain evidence="5">3L</strain>
    </source>
</reference>
<dbReference type="HOGENOM" id="CLU_047930_2_1_3"/>
<dbReference type="InterPro" id="IPR009057">
    <property type="entry name" value="Homeodomain-like_sf"/>
</dbReference>
<evidence type="ECO:0000259" key="3">
    <source>
        <dbReference type="PROSITE" id="PS01124"/>
    </source>
</evidence>
<evidence type="ECO:0000256" key="2">
    <source>
        <dbReference type="ARBA" id="ARBA00023163"/>
    </source>
</evidence>
<dbReference type="Proteomes" id="UP000003959">
    <property type="component" value="Unassembled WGS sequence"/>
</dbReference>
<evidence type="ECO:0000313" key="5">
    <source>
        <dbReference type="Proteomes" id="UP000003959"/>
    </source>
</evidence>
<accession>F4XN78</accession>
<gene>
    <name evidence="4" type="ORF">LYNGBM3L_23530</name>
</gene>
<evidence type="ECO:0000256" key="1">
    <source>
        <dbReference type="ARBA" id="ARBA00023015"/>
    </source>
</evidence>
<feature type="domain" description="HTH araC/xylS-type" evidence="3">
    <location>
        <begin position="176"/>
        <end position="277"/>
    </location>
</feature>
<dbReference type="InterPro" id="IPR018060">
    <property type="entry name" value="HTH_AraC"/>
</dbReference>
<dbReference type="PANTHER" id="PTHR47893:SF1">
    <property type="entry name" value="REGULATORY PROTEIN PCHR"/>
    <property type="match status" value="1"/>
</dbReference>
<dbReference type="GO" id="GO:0043565">
    <property type="term" value="F:sequence-specific DNA binding"/>
    <property type="evidence" value="ECO:0007669"/>
    <property type="project" value="InterPro"/>
</dbReference>
<dbReference type="SUPFAM" id="SSF46689">
    <property type="entry name" value="Homeodomain-like"/>
    <property type="match status" value="1"/>
</dbReference>
<keyword evidence="2" id="KW-0804">Transcription</keyword>
<dbReference type="PROSITE" id="PS01124">
    <property type="entry name" value="HTH_ARAC_FAMILY_2"/>
    <property type="match status" value="1"/>
</dbReference>
<dbReference type="eggNOG" id="COG2207">
    <property type="taxonomic scope" value="Bacteria"/>
</dbReference>
<dbReference type="PANTHER" id="PTHR47893">
    <property type="entry name" value="REGULATORY PROTEIN PCHR"/>
    <property type="match status" value="1"/>
</dbReference>
<dbReference type="Pfam" id="PF12833">
    <property type="entry name" value="HTH_18"/>
    <property type="match status" value="1"/>
</dbReference>
<name>F4XN78_9CYAN</name>
<evidence type="ECO:0000313" key="4">
    <source>
        <dbReference type="EMBL" id="EGJ34137.1"/>
    </source>
</evidence>
<dbReference type="GO" id="GO:0003700">
    <property type="term" value="F:DNA-binding transcription factor activity"/>
    <property type="evidence" value="ECO:0007669"/>
    <property type="project" value="InterPro"/>
</dbReference>
<dbReference type="Gene3D" id="1.10.10.60">
    <property type="entry name" value="Homeodomain-like"/>
    <property type="match status" value="1"/>
</dbReference>
<organism evidence="4 5">
    <name type="scientific">Moorena producens 3L</name>
    <dbReference type="NCBI Taxonomy" id="489825"/>
    <lineage>
        <taxon>Bacteria</taxon>
        <taxon>Bacillati</taxon>
        <taxon>Cyanobacteriota</taxon>
        <taxon>Cyanophyceae</taxon>
        <taxon>Coleofasciculales</taxon>
        <taxon>Coleofasciculaceae</taxon>
        <taxon>Moorena</taxon>
    </lineage>
</organism>
<dbReference type="AlphaFoldDB" id="F4XN78"/>
<dbReference type="SMART" id="SM00342">
    <property type="entry name" value="HTH_ARAC"/>
    <property type="match status" value="1"/>
</dbReference>
<dbReference type="EMBL" id="GL890840">
    <property type="protein sequence ID" value="EGJ34137.1"/>
    <property type="molecule type" value="Genomic_DNA"/>
</dbReference>
<dbReference type="InterPro" id="IPR053142">
    <property type="entry name" value="PchR_regulatory_protein"/>
</dbReference>
<dbReference type="RefSeq" id="WP_008181272.1">
    <property type="nucleotide sequence ID" value="NZ_GL890840.1"/>
</dbReference>
<proteinExistence type="predicted"/>
<keyword evidence="5" id="KW-1185">Reference proteome</keyword>
<keyword evidence="1" id="KW-0805">Transcription regulation</keyword>
<protein>
    <submittedName>
        <fullName evidence="4">Transcriptional regulator</fullName>
    </submittedName>
</protein>
<sequence length="282" mass="32082">MATQIGDLYFTRISANQSVQVRGPKQQGYLTFALVWEAKGGHFYGHGQPLCPQTDLNGFDRQRETGFVTPQVGMMVDIFIPVGIFEACANHLQRYDLDDRFLAKNHVSILPDRIGEIKDYLRELFWLAQHQPDWLKQPHVQQLVANDLVPLVIQAIPIQGSSTPTLKPSRRRKLIAQAELEMLAHLEKPLTLKELAKRLGSSSSALSYGFQELFGMSPMRYLKVRRLNAVRRCLKASDPDSCSVEILANQFGFWNGGHFARDYRVMFGELPSKTLQRKAVRQ</sequence>